<protein>
    <recommendedName>
        <fullName evidence="7 18">Phosphatidate cytidylyltransferase</fullName>
        <ecNumber evidence="6 18">2.7.7.41</ecNumber>
    </recommendedName>
</protein>
<sequence>MLKQRTLTALVLAPLAVAIILFLPTTVVAAIIAVLCLLALWEWTRLAGVGSRAWRGGIVAVNALLFAVLWRVRDQPAAWCVIGAGILWWLLALLWLRNFTYAAAPTRENTAVKLVAAEVAILPAWLALMKIHEGPDHGHAWALFALVLIWAADTAAFFAGKRFGTTKLAPKISPNKTTAGAWGALAGAGALAAVWGWLAEVRGAALVALVGLALLAIAASIVGDLFESLIKRQANVKDSGTLFPGHGGLLDRLDSLFAALPVFVAGKALLDLALRP</sequence>
<accession>A0ABN1IWQ3</accession>
<evidence type="ECO:0000256" key="6">
    <source>
        <dbReference type="ARBA" id="ARBA00012487"/>
    </source>
</evidence>
<evidence type="ECO:0000256" key="3">
    <source>
        <dbReference type="ARBA" id="ARBA00005119"/>
    </source>
</evidence>
<dbReference type="Proteomes" id="UP001501523">
    <property type="component" value="Unassembled WGS sequence"/>
</dbReference>
<dbReference type="PROSITE" id="PS01315">
    <property type="entry name" value="CDS"/>
    <property type="match status" value="1"/>
</dbReference>
<reference evidence="20 21" key="1">
    <citation type="journal article" date="2019" name="Int. J. Syst. Evol. Microbiol.">
        <title>The Global Catalogue of Microorganisms (GCM) 10K type strain sequencing project: providing services to taxonomists for standard genome sequencing and annotation.</title>
        <authorList>
            <consortium name="The Broad Institute Genomics Platform"/>
            <consortium name="The Broad Institute Genome Sequencing Center for Infectious Disease"/>
            <person name="Wu L."/>
            <person name="Ma J."/>
        </authorList>
    </citation>
    <scope>NUCLEOTIDE SEQUENCE [LARGE SCALE GENOMIC DNA]</scope>
    <source>
        <strain evidence="20 21">JCM 15421</strain>
    </source>
</reference>
<keyword evidence="8" id="KW-1003">Cell membrane</keyword>
<comment type="subcellular location">
    <subcellularLocation>
        <location evidence="2">Cell membrane</location>
        <topology evidence="2">Multi-pass membrane protein</topology>
    </subcellularLocation>
</comment>
<feature type="transmembrane region" description="Helical" evidence="19">
    <location>
        <begin position="179"/>
        <end position="198"/>
    </location>
</feature>
<evidence type="ECO:0000256" key="11">
    <source>
        <dbReference type="ARBA" id="ARBA00022692"/>
    </source>
</evidence>
<evidence type="ECO:0000256" key="19">
    <source>
        <dbReference type="SAM" id="Phobius"/>
    </source>
</evidence>
<evidence type="ECO:0000256" key="7">
    <source>
        <dbReference type="ARBA" id="ARBA00019373"/>
    </source>
</evidence>
<keyword evidence="10 18" id="KW-0808">Transferase</keyword>
<comment type="pathway">
    <text evidence="4">Lipid metabolism.</text>
</comment>
<keyword evidence="14" id="KW-0443">Lipid metabolism</keyword>
<evidence type="ECO:0000256" key="5">
    <source>
        <dbReference type="ARBA" id="ARBA00010185"/>
    </source>
</evidence>
<keyword evidence="17" id="KW-1208">Phospholipid metabolism</keyword>
<keyword evidence="21" id="KW-1185">Reference proteome</keyword>
<feature type="transmembrane region" description="Helical" evidence="19">
    <location>
        <begin position="76"/>
        <end position="99"/>
    </location>
</feature>
<keyword evidence="11 18" id="KW-0812">Transmembrane</keyword>
<evidence type="ECO:0000313" key="21">
    <source>
        <dbReference type="Proteomes" id="UP001501523"/>
    </source>
</evidence>
<keyword evidence="16" id="KW-0594">Phospholipid biosynthesis</keyword>
<dbReference type="Pfam" id="PF01148">
    <property type="entry name" value="CTP_transf_1"/>
    <property type="match status" value="1"/>
</dbReference>
<evidence type="ECO:0000256" key="16">
    <source>
        <dbReference type="ARBA" id="ARBA00023209"/>
    </source>
</evidence>
<keyword evidence="13 19" id="KW-1133">Transmembrane helix</keyword>
<evidence type="ECO:0000256" key="10">
    <source>
        <dbReference type="ARBA" id="ARBA00022679"/>
    </source>
</evidence>
<keyword evidence="12 18" id="KW-0548">Nucleotidyltransferase</keyword>
<dbReference type="EC" id="2.7.7.41" evidence="6 18"/>
<evidence type="ECO:0000256" key="1">
    <source>
        <dbReference type="ARBA" id="ARBA00001698"/>
    </source>
</evidence>
<feature type="transmembrane region" description="Helical" evidence="19">
    <location>
        <begin position="12"/>
        <end position="41"/>
    </location>
</feature>
<proteinExistence type="inferred from homology"/>
<dbReference type="PANTHER" id="PTHR46382">
    <property type="entry name" value="PHOSPHATIDATE CYTIDYLYLTRANSFERASE"/>
    <property type="match status" value="1"/>
</dbReference>
<keyword evidence="9" id="KW-0444">Lipid biosynthesis</keyword>
<dbReference type="InterPro" id="IPR000374">
    <property type="entry name" value="PC_trans"/>
</dbReference>
<dbReference type="EMBL" id="BAAAEU010000025">
    <property type="protein sequence ID" value="GAA0722679.1"/>
    <property type="molecule type" value="Genomic_DNA"/>
</dbReference>
<evidence type="ECO:0000256" key="2">
    <source>
        <dbReference type="ARBA" id="ARBA00004651"/>
    </source>
</evidence>
<evidence type="ECO:0000256" key="12">
    <source>
        <dbReference type="ARBA" id="ARBA00022695"/>
    </source>
</evidence>
<evidence type="ECO:0000313" key="20">
    <source>
        <dbReference type="EMBL" id="GAA0722679.1"/>
    </source>
</evidence>
<comment type="pathway">
    <text evidence="3 18">Phospholipid metabolism; CDP-diacylglycerol biosynthesis; CDP-diacylglycerol from sn-glycerol 3-phosphate: step 3/3.</text>
</comment>
<dbReference type="PANTHER" id="PTHR46382:SF1">
    <property type="entry name" value="PHOSPHATIDATE CYTIDYLYLTRANSFERASE"/>
    <property type="match status" value="1"/>
</dbReference>
<name>A0ABN1IWQ3_9GAMM</name>
<evidence type="ECO:0000256" key="17">
    <source>
        <dbReference type="ARBA" id="ARBA00023264"/>
    </source>
</evidence>
<evidence type="ECO:0000256" key="13">
    <source>
        <dbReference type="ARBA" id="ARBA00022989"/>
    </source>
</evidence>
<evidence type="ECO:0000256" key="18">
    <source>
        <dbReference type="RuleBase" id="RU003938"/>
    </source>
</evidence>
<gene>
    <name evidence="20" type="ORF">GCM10009105_33950</name>
</gene>
<evidence type="ECO:0000256" key="4">
    <source>
        <dbReference type="ARBA" id="ARBA00005189"/>
    </source>
</evidence>
<organism evidence="20 21">
    <name type="scientific">Dokdonella soli</name>
    <dbReference type="NCBI Taxonomy" id="529810"/>
    <lineage>
        <taxon>Bacteria</taxon>
        <taxon>Pseudomonadati</taxon>
        <taxon>Pseudomonadota</taxon>
        <taxon>Gammaproteobacteria</taxon>
        <taxon>Lysobacterales</taxon>
        <taxon>Rhodanobacteraceae</taxon>
        <taxon>Dokdonella</taxon>
    </lineage>
</organism>
<comment type="catalytic activity">
    <reaction evidence="1 18">
        <text>a 1,2-diacyl-sn-glycero-3-phosphate + CTP + H(+) = a CDP-1,2-diacyl-sn-glycerol + diphosphate</text>
        <dbReference type="Rhea" id="RHEA:16229"/>
        <dbReference type="ChEBI" id="CHEBI:15378"/>
        <dbReference type="ChEBI" id="CHEBI:33019"/>
        <dbReference type="ChEBI" id="CHEBI:37563"/>
        <dbReference type="ChEBI" id="CHEBI:58332"/>
        <dbReference type="ChEBI" id="CHEBI:58608"/>
        <dbReference type="EC" id="2.7.7.41"/>
    </reaction>
</comment>
<comment type="similarity">
    <text evidence="5 18">Belongs to the CDS family.</text>
</comment>
<evidence type="ECO:0000256" key="8">
    <source>
        <dbReference type="ARBA" id="ARBA00022475"/>
    </source>
</evidence>
<keyword evidence="15 19" id="KW-0472">Membrane</keyword>
<dbReference type="GO" id="GO:0016779">
    <property type="term" value="F:nucleotidyltransferase activity"/>
    <property type="evidence" value="ECO:0007669"/>
    <property type="project" value="UniProtKB-KW"/>
</dbReference>
<feature type="transmembrane region" description="Helical" evidence="19">
    <location>
        <begin position="140"/>
        <end position="159"/>
    </location>
</feature>
<evidence type="ECO:0000256" key="14">
    <source>
        <dbReference type="ARBA" id="ARBA00023098"/>
    </source>
</evidence>
<feature type="transmembrane region" description="Helical" evidence="19">
    <location>
        <begin position="204"/>
        <end position="226"/>
    </location>
</feature>
<comment type="caution">
    <text evidence="20">The sequence shown here is derived from an EMBL/GenBank/DDBJ whole genome shotgun (WGS) entry which is preliminary data.</text>
</comment>
<evidence type="ECO:0000256" key="9">
    <source>
        <dbReference type="ARBA" id="ARBA00022516"/>
    </source>
</evidence>
<evidence type="ECO:0000256" key="15">
    <source>
        <dbReference type="ARBA" id="ARBA00023136"/>
    </source>
</evidence>
<dbReference type="RefSeq" id="WP_343793376.1">
    <property type="nucleotide sequence ID" value="NZ_BAAAEU010000025.1"/>
</dbReference>
<feature type="transmembrane region" description="Helical" evidence="19">
    <location>
        <begin position="53"/>
        <end position="70"/>
    </location>
</feature>